<feature type="signal peptide" evidence="6">
    <location>
        <begin position="1"/>
        <end position="26"/>
    </location>
</feature>
<keyword evidence="4" id="KW-0735">Signal-anchor</keyword>
<dbReference type="EC" id="2.1.1.-" evidence="4"/>
<keyword evidence="6" id="KW-0732">Signal</keyword>
<gene>
    <name evidence="7" type="ORF">CISIN_1g040259mg</name>
</gene>
<evidence type="ECO:0000256" key="4">
    <source>
        <dbReference type="RuleBase" id="RU366043"/>
    </source>
</evidence>
<dbReference type="PANTHER" id="PTHR10108">
    <property type="entry name" value="SAM-DEPENDENT METHYLTRANSFERASE"/>
    <property type="match status" value="1"/>
</dbReference>
<evidence type="ECO:0000313" key="7">
    <source>
        <dbReference type="EMBL" id="KDO38751.1"/>
    </source>
</evidence>
<organism evidence="7 8">
    <name type="scientific">Citrus sinensis</name>
    <name type="common">Sweet orange</name>
    <name type="synonym">Citrus aurantium var. sinensis</name>
    <dbReference type="NCBI Taxonomy" id="2711"/>
    <lineage>
        <taxon>Eukaryota</taxon>
        <taxon>Viridiplantae</taxon>
        <taxon>Streptophyta</taxon>
        <taxon>Embryophyta</taxon>
        <taxon>Tracheophyta</taxon>
        <taxon>Spermatophyta</taxon>
        <taxon>Magnoliopsida</taxon>
        <taxon>eudicotyledons</taxon>
        <taxon>Gunneridae</taxon>
        <taxon>Pentapetalae</taxon>
        <taxon>rosids</taxon>
        <taxon>malvids</taxon>
        <taxon>Sapindales</taxon>
        <taxon>Rutaceae</taxon>
        <taxon>Aurantioideae</taxon>
        <taxon>Citrus</taxon>
    </lineage>
</organism>
<evidence type="ECO:0000256" key="3">
    <source>
        <dbReference type="ARBA" id="ARBA00023180"/>
    </source>
</evidence>
<dbReference type="PANTHER" id="PTHR10108:SF1166">
    <property type="entry name" value="METHYLTRANSFERASE"/>
    <property type="match status" value="1"/>
</dbReference>
<dbReference type="GO" id="GO:0032259">
    <property type="term" value="P:methylation"/>
    <property type="evidence" value="ECO:0007669"/>
    <property type="project" value="UniProtKB-KW"/>
</dbReference>
<evidence type="ECO:0000256" key="1">
    <source>
        <dbReference type="ARBA" id="ARBA00022603"/>
    </source>
</evidence>
<comment type="similarity">
    <text evidence="4">Belongs to the methyltransferase superfamily.</text>
</comment>
<keyword evidence="1 4" id="KW-0489">Methyltransferase</keyword>
<dbReference type="Proteomes" id="UP000027120">
    <property type="component" value="Unassembled WGS sequence"/>
</dbReference>
<dbReference type="GO" id="GO:0005737">
    <property type="term" value="C:cytoplasm"/>
    <property type="evidence" value="ECO:0000318"/>
    <property type="project" value="GO_Central"/>
</dbReference>
<accession>A0A067DJH4</accession>
<name>A0A067DJH4_CITSI</name>
<feature type="chain" id="PRO_5001635608" description="Methyltransferase" evidence="6">
    <location>
        <begin position="27"/>
        <end position="267"/>
    </location>
</feature>
<keyword evidence="8" id="KW-1185">Reference proteome</keyword>
<feature type="compositionally biased region" description="Polar residues" evidence="5">
    <location>
        <begin position="63"/>
        <end position="73"/>
    </location>
</feature>
<keyword evidence="2 4" id="KW-0808">Transferase</keyword>
<reference evidence="7 8" key="1">
    <citation type="submission" date="2014-04" db="EMBL/GenBank/DDBJ databases">
        <authorList>
            <consortium name="International Citrus Genome Consortium"/>
            <person name="Gmitter F."/>
            <person name="Chen C."/>
            <person name="Farmerie W."/>
            <person name="Harkins T."/>
            <person name="Desany B."/>
            <person name="Mohiuddin M."/>
            <person name="Kodira C."/>
            <person name="Borodovsky M."/>
            <person name="Lomsadze A."/>
            <person name="Burns P."/>
            <person name="Jenkins J."/>
            <person name="Prochnik S."/>
            <person name="Shu S."/>
            <person name="Chapman J."/>
            <person name="Pitluck S."/>
            <person name="Schmutz J."/>
            <person name="Rokhsar D."/>
        </authorList>
    </citation>
    <scope>NUCLEOTIDE SEQUENCE</scope>
</reference>
<proteinExistence type="inferred from homology"/>
<dbReference type="STRING" id="2711.A0A067DJH4"/>
<feature type="region of interest" description="Disordered" evidence="5">
    <location>
        <begin position="43"/>
        <end position="133"/>
    </location>
</feature>
<comment type="subcellular location">
    <subcellularLocation>
        <location evidence="4">Membrane</location>
        <topology evidence="4">Single-pass type II membrane protein</topology>
    </subcellularLocation>
</comment>
<evidence type="ECO:0000256" key="2">
    <source>
        <dbReference type="ARBA" id="ARBA00022679"/>
    </source>
</evidence>
<protein>
    <recommendedName>
        <fullName evidence="4">Methyltransferase</fullName>
        <ecNumber evidence="4">2.1.1.-</ecNumber>
    </recommendedName>
</protein>
<keyword evidence="4" id="KW-0812">Transmembrane</keyword>
<keyword evidence="3 4" id="KW-0325">Glycoprotein</keyword>
<feature type="compositionally biased region" description="Basic and acidic residues" evidence="5">
    <location>
        <begin position="100"/>
        <end position="111"/>
    </location>
</feature>
<sequence length="267" mass="30962">MVTVVVFVGLFLVGVWMLMSSSVVLDSTNGDGDDVPVEKLENRVEDNQEEMNMYEGDGETSESKNMVNQNQEENLVKESFDENTESEEESKAVSKNYNVRKREDKESKSEGGDSNSEAGETEGGELNKIEQIESENSLDENKWMRLIRLKRRRILKIKIMTLRVVERIRLQLRFFLLQLECFPAQKHYEHRERYCPEEACTCIAPLPEGYKHSIKWPQSRDRQNGVKVTGEYHIFPGGRTEFENGALHYIDFILKVSIFHLSFYVCC</sequence>
<dbReference type="AlphaFoldDB" id="A0A067DJH4"/>
<dbReference type="InterPro" id="IPR004159">
    <property type="entry name" value="Put_SAM_MeTrfase"/>
</dbReference>
<evidence type="ECO:0000256" key="6">
    <source>
        <dbReference type="SAM" id="SignalP"/>
    </source>
</evidence>
<dbReference type="Pfam" id="PF03141">
    <property type="entry name" value="Methyltransf_29"/>
    <property type="match status" value="1"/>
</dbReference>
<dbReference type="GO" id="GO:0008168">
    <property type="term" value="F:methyltransferase activity"/>
    <property type="evidence" value="ECO:0007669"/>
    <property type="project" value="UniProtKB-UniRule"/>
</dbReference>
<evidence type="ECO:0000313" key="8">
    <source>
        <dbReference type="Proteomes" id="UP000027120"/>
    </source>
</evidence>
<dbReference type="EMBL" id="KK787522">
    <property type="protein sequence ID" value="KDO38751.1"/>
    <property type="molecule type" value="Genomic_DNA"/>
</dbReference>
<dbReference type="GO" id="GO:0016020">
    <property type="term" value="C:membrane"/>
    <property type="evidence" value="ECO:0007669"/>
    <property type="project" value="UniProtKB-SubCell"/>
</dbReference>
<evidence type="ECO:0000256" key="5">
    <source>
        <dbReference type="SAM" id="MobiDB-lite"/>
    </source>
</evidence>